<proteinExistence type="predicted"/>
<organism evidence="2 3">
    <name type="scientific">Chara braunii</name>
    <name type="common">Braun's stonewort</name>
    <dbReference type="NCBI Taxonomy" id="69332"/>
    <lineage>
        <taxon>Eukaryota</taxon>
        <taxon>Viridiplantae</taxon>
        <taxon>Streptophyta</taxon>
        <taxon>Charophyceae</taxon>
        <taxon>Charales</taxon>
        <taxon>Characeae</taxon>
        <taxon>Chara</taxon>
    </lineage>
</organism>
<comment type="caution">
    <text evidence="2">The sequence shown here is derived from an EMBL/GenBank/DDBJ whole genome shotgun (WGS) entry which is preliminary data.</text>
</comment>
<dbReference type="Gramene" id="GBG82880">
    <property type="protein sequence ID" value="GBG82880"/>
    <property type="gene ID" value="CBR_g36406"/>
</dbReference>
<keyword evidence="3" id="KW-1185">Reference proteome</keyword>
<sequence length="463" mass="46869">MASSSAGIPAEVDRRAEDLRGMLQNCFLTGEENEQTAARYIHTYRDAQEDMVVVDLDPLAADVTVGYLRQDGVLVVFQGAGADATFVEKEEWLRAMETGWDLVTAQKNKAAPRLVNRRYDMHSSAKSRISKSLKFRSPHGWHKVDVVTHETPWCRDCRWYGHDSGASDCPKASRPQGRSYSEVVGGGSSASAAGGLPPEGGRPPGAAGGPSAPAGGGLPPVGGPPPGGPLPGGPPPGGHQPVGNNPGGSSASAAGGLPPVGGHPPGAAGGPPAPAGGGLPLMGGPPLGGSSPGGPLPGGHQPVGNNPALQERGSSIPVAGGLPPVGGPTPGGETTGGMNPRQQSGGNLLHEPASLPSPAATLLPTIGDGHPPPISPLPMASSVPLGMPLPVVRDGHLLPTSPHPTTTKGGIQLQLRQQAQGMTVPTVGPGRLTEQQQLGGDDGYKEAPPMTKEIMGEEVLMLQ</sequence>
<reference evidence="2 3" key="1">
    <citation type="journal article" date="2018" name="Cell">
        <title>The Chara Genome: Secondary Complexity and Implications for Plant Terrestrialization.</title>
        <authorList>
            <person name="Nishiyama T."/>
            <person name="Sakayama H."/>
            <person name="Vries J.D."/>
            <person name="Buschmann H."/>
            <person name="Saint-Marcoux D."/>
            <person name="Ullrich K.K."/>
            <person name="Haas F.B."/>
            <person name="Vanderstraeten L."/>
            <person name="Becker D."/>
            <person name="Lang D."/>
            <person name="Vosolsobe S."/>
            <person name="Rombauts S."/>
            <person name="Wilhelmsson P.K.I."/>
            <person name="Janitza P."/>
            <person name="Kern R."/>
            <person name="Heyl A."/>
            <person name="Rumpler F."/>
            <person name="Villalobos L.I.A.C."/>
            <person name="Clay J.M."/>
            <person name="Skokan R."/>
            <person name="Toyoda A."/>
            <person name="Suzuki Y."/>
            <person name="Kagoshima H."/>
            <person name="Schijlen E."/>
            <person name="Tajeshwar N."/>
            <person name="Catarino B."/>
            <person name="Hetherington A.J."/>
            <person name="Saltykova A."/>
            <person name="Bonnot C."/>
            <person name="Breuninger H."/>
            <person name="Symeonidi A."/>
            <person name="Radhakrishnan G.V."/>
            <person name="Van Nieuwerburgh F."/>
            <person name="Deforce D."/>
            <person name="Chang C."/>
            <person name="Karol K.G."/>
            <person name="Hedrich R."/>
            <person name="Ulvskov P."/>
            <person name="Glockner G."/>
            <person name="Delwiche C.F."/>
            <person name="Petrasek J."/>
            <person name="Van de Peer Y."/>
            <person name="Friml J."/>
            <person name="Beilby M."/>
            <person name="Dolan L."/>
            <person name="Kohara Y."/>
            <person name="Sugano S."/>
            <person name="Fujiyama A."/>
            <person name="Delaux P.-M."/>
            <person name="Quint M."/>
            <person name="TheiBen G."/>
            <person name="Hagemann M."/>
            <person name="Harholt J."/>
            <person name="Dunand C."/>
            <person name="Zachgo S."/>
            <person name="Langdale J."/>
            <person name="Maumus F."/>
            <person name="Straeten D.V.D."/>
            <person name="Gould S.B."/>
            <person name="Rensing S.A."/>
        </authorList>
    </citation>
    <scope>NUCLEOTIDE SEQUENCE [LARGE SCALE GENOMIC DNA]</scope>
    <source>
        <strain evidence="2 3">S276</strain>
    </source>
</reference>
<name>A0A388LKM2_CHABU</name>
<feature type="compositionally biased region" description="Low complexity" evidence="1">
    <location>
        <begin position="239"/>
        <end position="257"/>
    </location>
</feature>
<evidence type="ECO:0000256" key="1">
    <source>
        <dbReference type="SAM" id="MobiDB-lite"/>
    </source>
</evidence>
<feature type="compositionally biased region" description="Gly residues" evidence="1">
    <location>
        <begin position="263"/>
        <end position="292"/>
    </location>
</feature>
<gene>
    <name evidence="2" type="ORF">CBR_g36406</name>
</gene>
<evidence type="ECO:0000313" key="3">
    <source>
        <dbReference type="Proteomes" id="UP000265515"/>
    </source>
</evidence>
<dbReference type="Proteomes" id="UP000265515">
    <property type="component" value="Unassembled WGS sequence"/>
</dbReference>
<dbReference type="AlphaFoldDB" id="A0A388LKM2"/>
<dbReference type="EMBL" id="BFEA01000421">
    <property type="protein sequence ID" value="GBG82880.1"/>
    <property type="molecule type" value="Genomic_DNA"/>
</dbReference>
<protein>
    <submittedName>
        <fullName evidence="2">Uncharacterized protein</fullName>
    </submittedName>
</protein>
<feature type="compositionally biased region" description="Gly residues" evidence="1">
    <location>
        <begin position="202"/>
        <end position="220"/>
    </location>
</feature>
<feature type="region of interest" description="Disordered" evidence="1">
    <location>
        <begin position="425"/>
        <end position="446"/>
    </location>
</feature>
<evidence type="ECO:0000313" key="2">
    <source>
        <dbReference type="EMBL" id="GBG82880.1"/>
    </source>
</evidence>
<feature type="region of interest" description="Disordered" evidence="1">
    <location>
        <begin position="164"/>
        <end position="372"/>
    </location>
</feature>
<feature type="compositionally biased region" description="Pro residues" evidence="1">
    <location>
        <begin position="221"/>
        <end position="238"/>
    </location>
</feature>
<accession>A0A388LKM2</accession>